<dbReference type="PROSITE" id="PS50526">
    <property type="entry name" value="RDRP_SSRNA_NEG_NONSEG"/>
    <property type="match status" value="1"/>
</dbReference>
<evidence type="ECO:0000259" key="1">
    <source>
        <dbReference type="PROSITE" id="PS50526"/>
    </source>
</evidence>
<reference evidence="2 3" key="1">
    <citation type="submission" date="2023-09" db="EMBL/GenBank/DDBJ databases">
        <title>Nesidiocoris tenuis whole genome shotgun sequence.</title>
        <authorList>
            <person name="Shibata T."/>
            <person name="Shimoda M."/>
            <person name="Kobayashi T."/>
            <person name="Uehara T."/>
        </authorList>
    </citation>
    <scope>NUCLEOTIDE SEQUENCE [LARGE SCALE GENOMIC DNA]</scope>
    <source>
        <strain evidence="2 3">Japan</strain>
    </source>
</reference>
<accession>A0ABN7AEA9</accession>
<name>A0ABN7AEA9_9HEMI</name>
<dbReference type="Proteomes" id="UP001307889">
    <property type="component" value="Chromosome 2"/>
</dbReference>
<evidence type="ECO:0000313" key="2">
    <source>
        <dbReference type="EMBL" id="BES90612.1"/>
    </source>
</evidence>
<keyword evidence="3" id="KW-1185">Reference proteome</keyword>
<dbReference type="InterPro" id="IPR014023">
    <property type="entry name" value="Mononeg_RNA_pol_cat"/>
</dbReference>
<sequence length="110" mass="13087">MTNPRKHEGSIPVMISMDIEKFYQTWRKESTQMICTFLDKIYGVRCYEKSMWICDTALFYLSSRMHPPAFMPKGYTRNGVDFFSEEDNIDKQEKEDAIMNYYSIQDPRGL</sequence>
<feature type="domain" description="RdRp catalytic" evidence="1">
    <location>
        <begin position="11"/>
        <end position="110"/>
    </location>
</feature>
<evidence type="ECO:0000313" key="3">
    <source>
        <dbReference type="Proteomes" id="UP001307889"/>
    </source>
</evidence>
<dbReference type="EMBL" id="AP028910">
    <property type="protein sequence ID" value="BES90612.1"/>
    <property type="molecule type" value="Genomic_DNA"/>
</dbReference>
<organism evidence="2 3">
    <name type="scientific">Nesidiocoris tenuis</name>
    <dbReference type="NCBI Taxonomy" id="355587"/>
    <lineage>
        <taxon>Eukaryota</taxon>
        <taxon>Metazoa</taxon>
        <taxon>Ecdysozoa</taxon>
        <taxon>Arthropoda</taxon>
        <taxon>Hexapoda</taxon>
        <taxon>Insecta</taxon>
        <taxon>Pterygota</taxon>
        <taxon>Neoptera</taxon>
        <taxon>Paraneoptera</taxon>
        <taxon>Hemiptera</taxon>
        <taxon>Heteroptera</taxon>
        <taxon>Panheteroptera</taxon>
        <taxon>Cimicomorpha</taxon>
        <taxon>Miridae</taxon>
        <taxon>Dicyphina</taxon>
        <taxon>Nesidiocoris</taxon>
    </lineage>
</organism>
<proteinExistence type="predicted"/>
<gene>
    <name evidence="2" type="ORF">NTJ_03420</name>
</gene>
<protein>
    <recommendedName>
        <fullName evidence="1">RdRp catalytic domain-containing protein</fullName>
    </recommendedName>
</protein>